<dbReference type="InterPro" id="IPR000403">
    <property type="entry name" value="PI3/4_kinase_cat_dom"/>
</dbReference>
<evidence type="ECO:0000259" key="12">
    <source>
        <dbReference type="PROSITE" id="PS51189"/>
    </source>
</evidence>
<dbReference type="InterPro" id="IPR036738">
    <property type="entry name" value="FRB_sf"/>
</dbReference>
<dbReference type="GO" id="GO:0005524">
    <property type="term" value="F:ATP binding"/>
    <property type="evidence" value="ECO:0007669"/>
    <property type="project" value="UniProtKB-KW"/>
</dbReference>
<dbReference type="PROSITE" id="PS51190">
    <property type="entry name" value="FATC"/>
    <property type="match status" value="1"/>
</dbReference>
<evidence type="ECO:0000256" key="9">
    <source>
        <dbReference type="ARBA" id="ARBA00048679"/>
    </source>
</evidence>
<dbReference type="FunFam" id="1.20.120.150:FF:000001">
    <property type="entry name" value="Serine/threonine-protein kinase TOR"/>
    <property type="match status" value="1"/>
</dbReference>
<proteinExistence type="inferred from homology"/>
<dbReference type="InterPro" id="IPR036940">
    <property type="entry name" value="PI3/4_kinase_cat_sf"/>
</dbReference>
<keyword evidence="2 10" id="KW-0723">Serine/threonine-protein kinase</keyword>
<dbReference type="GO" id="GO:0031932">
    <property type="term" value="C:TORC2 complex"/>
    <property type="evidence" value="ECO:0007669"/>
    <property type="project" value="TreeGrafter"/>
</dbReference>
<dbReference type="SUPFAM" id="SSF47212">
    <property type="entry name" value="FKBP12-rapamycin-binding domain of FKBP-rapamycin-associated protein (FRAP)"/>
    <property type="match status" value="1"/>
</dbReference>
<dbReference type="GO" id="GO:0044877">
    <property type="term" value="F:protein-containing complex binding"/>
    <property type="evidence" value="ECO:0007669"/>
    <property type="project" value="InterPro"/>
</dbReference>
<dbReference type="OrthoDB" id="2250022at2759"/>
<evidence type="ECO:0000256" key="3">
    <source>
        <dbReference type="ARBA" id="ARBA00022679"/>
    </source>
</evidence>
<comment type="similarity">
    <text evidence="1 10">Belongs to the PI3/PI4-kinase family.</text>
</comment>
<keyword evidence="4" id="KW-0677">Repeat</keyword>
<evidence type="ECO:0000256" key="4">
    <source>
        <dbReference type="ARBA" id="ARBA00022737"/>
    </source>
</evidence>
<accession>A0A158Q9R9</accession>
<dbReference type="WBParaSite" id="EVEC_0000290801-mRNA-1">
    <property type="protein sequence ID" value="EVEC_0000290801-mRNA-1"/>
    <property type="gene ID" value="EVEC_0000290801"/>
</dbReference>
<dbReference type="Gene3D" id="1.10.1070.11">
    <property type="entry name" value="Phosphatidylinositol 3-/4-kinase, catalytic domain"/>
    <property type="match status" value="1"/>
</dbReference>
<dbReference type="Proteomes" id="UP000274131">
    <property type="component" value="Unassembled WGS sequence"/>
</dbReference>
<reference evidence="14 15" key="2">
    <citation type="submission" date="2018-10" db="EMBL/GenBank/DDBJ databases">
        <authorList>
            <consortium name="Pathogen Informatics"/>
        </authorList>
    </citation>
    <scope>NUCLEOTIDE SEQUENCE [LARGE SCALE GENOMIC DNA]</scope>
</reference>
<evidence type="ECO:0000313" key="16">
    <source>
        <dbReference type="WBParaSite" id="EVEC_0000290801-mRNA-1"/>
    </source>
</evidence>
<dbReference type="GO" id="GO:0005737">
    <property type="term" value="C:cytoplasm"/>
    <property type="evidence" value="ECO:0007669"/>
    <property type="project" value="TreeGrafter"/>
</dbReference>
<evidence type="ECO:0000256" key="8">
    <source>
        <dbReference type="ARBA" id="ARBA00047899"/>
    </source>
</evidence>
<evidence type="ECO:0000256" key="7">
    <source>
        <dbReference type="ARBA" id="ARBA00022840"/>
    </source>
</evidence>
<dbReference type="SMART" id="SM00146">
    <property type="entry name" value="PI3Kc"/>
    <property type="match status" value="1"/>
</dbReference>
<feature type="domain" description="PI3K/PI4K catalytic" evidence="11">
    <location>
        <begin position="1862"/>
        <end position="2177"/>
    </location>
</feature>
<dbReference type="Pfam" id="PF11865">
    <property type="entry name" value="mTOR_dom"/>
    <property type="match status" value="1"/>
</dbReference>
<dbReference type="InterPro" id="IPR057564">
    <property type="entry name" value="HEAT_ATR"/>
</dbReference>
<dbReference type="SMART" id="SM01343">
    <property type="entry name" value="FATC"/>
    <property type="match status" value="1"/>
</dbReference>
<keyword evidence="6 10" id="KW-0418">Kinase</keyword>
<keyword evidence="7 10" id="KW-0067">ATP-binding</keyword>
<dbReference type="InterPro" id="IPR026683">
    <property type="entry name" value="TOR_cat"/>
</dbReference>
<keyword evidence="15" id="KW-1185">Reference proteome</keyword>
<dbReference type="FunFam" id="1.10.1070.11:FF:000040">
    <property type="entry name" value="Serine/threonine-protein kinase TOR"/>
    <property type="match status" value="1"/>
</dbReference>
<evidence type="ECO:0000259" key="11">
    <source>
        <dbReference type="PROSITE" id="PS50290"/>
    </source>
</evidence>
<dbReference type="InterPro" id="IPR016024">
    <property type="entry name" value="ARM-type_fold"/>
</dbReference>
<keyword evidence="3 10" id="KW-0808">Transferase</keyword>
<dbReference type="Gene3D" id="1.20.120.150">
    <property type="entry name" value="FKBP12-rapamycin binding domain"/>
    <property type="match status" value="1"/>
</dbReference>
<dbReference type="Gene3D" id="1.25.40.10">
    <property type="entry name" value="Tetratricopeptide repeat domain"/>
    <property type="match status" value="2"/>
</dbReference>
<dbReference type="SMART" id="SM01345">
    <property type="entry name" value="Rapamycin_bind"/>
    <property type="match status" value="1"/>
</dbReference>
<evidence type="ECO:0000256" key="10">
    <source>
        <dbReference type="RuleBase" id="RU364109"/>
    </source>
</evidence>
<comment type="catalytic activity">
    <reaction evidence="9">
        <text>L-seryl-[protein] + ATP = O-phospho-L-seryl-[protein] + ADP + H(+)</text>
        <dbReference type="Rhea" id="RHEA:17989"/>
        <dbReference type="Rhea" id="RHEA-COMP:9863"/>
        <dbReference type="Rhea" id="RHEA-COMP:11604"/>
        <dbReference type="ChEBI" id="CHEBI:15378"/>
        <dbReference type="ChEBI" id="CHEBI:29999"/>
        <dbReference type="ChEBI" id="CHEBI:30616"/>
        <dbReference type="ChEBI" id="CHEBI:83421"/>
        <dbReference type="ChEBI" id="CHEBI:456216"/>
        <dbReference type="EC" id="2.7.11.1"/>
    </reaction>
</comment>
<evidence type="ECO:0000259" key="13">
    <source>
        <dbReference type="PROSITE" id="PS51190"/>
    </source>
</evidence>
<dbReference type="SMART" id="SM01346">
    <property type="entry name" value="DUF3385"/>
    <property type="match status" value="1"/>
</dbReference>
<dbReference type="InterPro" id="IPR009076">
    <property type="entry name" value="FRB_dom"/>
</dbReference>
<gene>
    <name evidence="14" type="ORF">EVEC_LOCUS2616</name>
</gene>
<dbReference type="InterPro" id="IPR011009">
    <property type="entry name" value="Kinase-like_dom_sf"/>
</dbReference>
<evidence type="ECO:0000313" key="14">
    <source>
        <dbReference type="EMBL" id="VDD87473.1"/>
    </source>
</evidence>
<evidence type="ECO:0000256" key="2">
    <source>
        <dbReference type="ARBA" id="ARBA00022527"/>
    </source>
</evidence>
<dbReference type="PROSITE" id="PS50290">
    <property type="entry name" value="PI3_4_KINASE_3"/>
    <property type="match status" value="1"/>
</dbReference>
<name>A0A158Q9R9_ENTVE</name>
<feature type="domain" description="FATC" evidence="13">
    <location>
        <begin position="2169"/>
        <end position="2201"/>
    </location>
</feature>
<sequence length="2201" mass="252285">MKLASRAIVYIIQVSKSFAVELVEKSLKKVCEWLEETERMEARRLSCVFLAQQLALHTPTSFFLRVPQFFKNIFKFLRDPKVNVRVASAKALRNALSVTSRREAKQKNEWYSRCYDEALSNSSYDPLSREDRIHSTLLILNELFRIGNGEAERIRIRSMGFQPVENIRTVVGSNAIDWLTEKTYLAPVDSCTARTLITDHFKQVDYLIFLLTLFKGSCYKDFLLLFFKGLTDVVYEIKICIPSLKTMVQEGLLKELCQLLMERKLPGKLDPPSEPFEPSGPIAIPNIFILKVLHTCVVPSCFLVTNYFQGYMTCDNIEIRLAAVECCIRILGPFVKMFDSPTIVDKKQRADVLSLVQNVIRKLLSVAVVDSCVEVRLTVLKCFQKADTAFLSHLAQADMLELVYMSLHDEKLEIQKETVALLGKLAELNPAFVLPRMRKVLLETLCQLTYSRVGRQALFRLEKHSAQLINQIAYQSPKFMRPYMNPVLSALIPKLRIELVHVDVTVQVLKAISELSFAGGVDLVRSREALFGPLVQFLQDSSSINRREAALQTFGRLCQNMGYVVDPYRDYPGLLDILLRLLKSEMNPSMRRSIMRVLGIVGALDPYMHKVYTGKVHSVDSSRMALSLPSPSSSMDMRDDIIKWYHYEKCTLAEFYPAFTIASLMQMLDDETLLSLHRAIIQALFTIFASLGNKSVQYVDRVFFELYYACRFAQNATVNTDRLFYLQQIGNLSSVIGISMKPYVEKLFDLVATAWFEDDEMKITVVDVMQKLGAAFGASFSPYVAELCPYLLKVVQTDRTAERRLTCKVFTCVQSISVCLGPYVNLVIPPILSILDDPSVKMEVRQLALNTIYHLSCTLCLIPNAPRIVQVWLRVISVPALQPRLLDLLVVSVKQVRRFVFWNFLDAFDCYLFNLSSTVALPFVQMSKIVFFVHNLQLKMWRQFMFLLFQDWDQYLSFLRRMFIRQSPAPPLRACAPLADVHQLLAKDLFNAAFISVWTDMDESQQDEVKSCLEKALEQCNNSDLIQTILNLAEFMDHSEKGPLPIKGELLSKGAEQVRAYAKALRYTELAIKKDFLESPDPEHCRALINYANKLNVQEEAAGVVIFAEKHKLKINMQGRWYEKLNEWEKALEFYLKSSSCVAQVYMHQMRCYEALGQWNDLNALGKRAFSTKAQPADLERRQKMAVIAARGSWAVGDWESMKKYVDHINENNQDGSFLRAVLAVREDRYKDAYDYIEKVRDMFDAELTAMASESYERAYGAMTLVQQLTELEEAVEYKCRSERRAQICVVWSRRLQGCRQNIEQWQRLLLVRTLVLSTDEMRPLWIKFASLCRRQGNLSMSRRVLNKMLKLDGEKALHEIAFESLSNENPSLVLAVCKQLWAEKRGEKACDILEKLVQKHQDAKPSRQIFIFQEFFPFKVAFYKLFLITIRTMAKCCLKLGEWQEAIASSDAETKLECLSQQAKTTPMENFTKATSYDPTWYKAWHKLASTYFNLAMYPTSQVNPSMMPRVNAENVLPAPLVGQRVPSRFNSQTSRVQPQGAPLNASQLQSHISCRISSRNSSAVLGSQISPIIGPQLATSGSSVVYYAVQAIKCFVKAITLAEGSKLEDTLRFLTLWFKHGDHTEVFEQIRESLKCLPVEMWLEVTPQLMARLDSDQNVAQLIKQVVIDLSKAHPQSLIYALTVGANSANKRRSTLAKEVLKIMSDTWPKLVEEARLVSEELIRCAILWHELWHEALDDASRLYFQDIAGMFELLDPLHAQLEKGATTLKEQSFKQTYDSDLKEAWSNCRRYVHSKNSKELNQAWELYYNVFRKISAQLRQLTSLDLSYVSPKLMKAQNLELAVPGTYDPNGPIVRIASVGNHLQVISSKQRPRKVIIKGSDGKDYAFLLKGHEDPRQDERVMQLFGLVNTLLLHRADTARQNLTIQRYSIVALSQNSGLIGWVPNCDTLHSLIRDYREKSNILLSMEHKLMQTFATDIDQLNLLQKVQVFEHALDLTDGKDLQHILWLKSPNSEVWFDRRTNYTRSMACMSMVGYILGLGDRHPSNLMLDRVSGKIVHIDFGDCFEVAMTREKFPEKIPFRLTRMLVQAMEVTGIEGNYRITCERVLHLLRANKESLLAVLEAFVYDPLINWRLLNKTKAEASLKRIRHKLSGIFKVKSRDFQPNVEYSVSEQVSRLIHQATLSENLCQCFIGWCPFW</sequence>
<dbReference type="PROSITE" id="PS00915">
    <property type="entry name" value="PI3_4_KINASE_1"/>
    <property type="match status" value="1"/>
</dbReference>
<dbReference type="Pfam" id="PF08771">
    <property type="entry name" value="FRB_dom"/>
    <property type="match status" value="1"/>
</dbReference>
<dbReference type="InterPro" id="IPR014009">
    <property type="entry name" value="PIK_FAT"/>
</dbReference>
<reference evidence="16" key="1">
    <citation type="submission" date="2016-04" db="UniProtKB">
        <authorList>
            <consortium name="WormBaseParasite"/>
        </authorList>
    </citation>
    <scope>IDENTIFICATION</scope>
</reference>
<dbReference type="Pfam" id="PF23593">
    <property type="entry name" value="HEAT_ATR"/>
    <property type="match status" value="1"/>
</dbReference>
<dbReference type="PROSITE" id="PS00916">
    <property type="entry name" value="PI3_4_KINASE_2"/>
    <property type="match status" value="1"/>
</dbReference>
<evidence type="ECO:0000256" key="1">
    <source>
        <dbReference type="ARBA" id="ARBA00011031"/>
    </source>
</evidence>
<organism evidence="16">
    <name type="scientific">Enterobius vermicularis</name>
    <name type="common">Human pinworm</name>
    <dbReference type="NCBI Taxonomy" id="51028"/>
    <lineage>
        <taxon>Eukaryota</taxon>
        <taxon>Metazoa</taxon>
        <taxon>Ecdysozoa</taxon>
        <taxon>Nematoda</taxon>
        <taxon>Chromadorea</taxon>
        <taxon>Rhabditida</taxon>
        <taxon>Spirurina</taxon>
        <taxon>Oxyuridomorpha</taxon>
        <taxon>Oxyuroidea</taxon>
        <taxon>Oxyuridae</taxon>
        <taxon>Enterobius</taxon>
    </lineage>
</organism>
<dbReference type="InterPro" id="IPR011990">
    <property type="entry name" value="TPR-like_helical_dom_sf"/>
</dbReference>
<dbReference type="GO" id="GO:0031931">
    <property type="term" value="C:TORC1 complex"/>
    <property type="evidence" value="ECO:0007669"/>
    <property type="project" value="TreeGrafter"/>
</dbReference>
<dbReference type="SUPFAM" id="SSF48452">
    <property type="entry name" value="TPR-like"/>
    <property type="match status" value="1"/>
</dbReference>
<dbReference type="Pfam" id="PF00454">
    <property type="entry name" value="PI3_PI4_kinase"/>
    <property type="match status" value="1"/>
</dbReference>
<dbReference type="SUPFAM" id="SSF56112">
    <property type="entry name" value="Protein kinase-like (PK-like)"/>
    <property type="match status" value="1"/>
</dbReference>
<dbReference type="GO" id="GO:0045727">
    <property type="term" value="P:positive regulation of translation"/>
    <property type="evidence" value="ECO:0007669"/>
    <property type="project" value="UniProtKB-ARBA"/>
</dbReference>
<dbReference type="FunFam" id="3.30.1010.10:FF:000006">
    <property type="entry name" value="Serine/threonine-protein kinase TOR"/>
    <property type="match status" value="1"/>
</dbReference>
<dbReference type="Gene3D" id="1.25.10.10">
    <property type="entry name" value="Leucine-rich Repeat Variant"/>
    <property type="match status" value="3"/>
</dbReference>
<dbReference type="GO" id="GO:0016242">
    <property type="term" value="P:negative regulation of macroautophagy"/>
    <property type="evidence" value="ECO:0007669"/>
    <property type="project" value="TreeGrafter"/>
</dbReference>
<dbReference type="Pfam" id="PF02260">
    <property type="entry name" value="FATC"/>
    <property type="match status" value="1"/>
</dbReference>
<dbReference type="InterPro" id="IPR003151">
    <property type="entry name" value="PIK-rel_kinase_FAT"/>
</dbReference>
<dbReference type="GO" id="GO:0004674">
    <property type="term" value="F:protein serine/threonine kinase activity"/>
    <property type="evidence" value="ECO:0007669"/>
    <property type="project" value="UniProtKB-KW"/>
</dbReference>
<dbReference type="SUPFAM" id="SSF48371">
    <property type="entry name" value="ARM repeat"/>
    <property type="match status" value="1"/>
</dbReference>
<feature type="domain" description="FAT" evidence="12">
    <location>
        <begin position="1050"/>
        <end position="1690"/>
    </location>
</feature>
<dbReference type="GO" id="GO:0005634">
    <property type="term" value="C:nucleus"/>
    <property type="evidence" value="ECO:0007669"/>
    <property type="project" value="TreeGrafter"/>
</dbReference>
<dbReference type="CDD" id="cd05169">
    <property type="entry name" value="PIKKc_TOR"/>
    <property type="match status" value="1"/>
</dbReference>
<dbReference type="InterPro" id="IPR011989">
    <property type="entry name" value="ARM-like"/>
</dbReference>
<dbReference type="PANTHER" id="PTHR11139:SF9">
    <property type="entry name" value="SERINE_THREONINE-PROTEIN KINASE MTOR"/>
    <property type="match status" value="1"/>
</dbReference>
<comment type="catalytic activity">
    <reaction evidence="8 10">
        <text>L-threonyl-[protein] + ATP = O-phospho-L-threonyl-[protein] + ADP + H(+)</text>
        <dbReference type="Rhea" id="RHEA:46608"/>
        <dbReference type="Rhea" id="RHEA-COMP:11060"/>
        <dbReference type="Rhea" id="RHEA-COMP:11605"/>
        <dbReference type="ChEBI" id="CHEBI:15378"/>
        <dbReference type="ChEBI" id="CHEBI:30013"/>
        <dbReference type="ChEBI" id="CHEBI:30616"/>
        <dbReference type="ChEBI" id="CHEBI:61977"/>
        <dbReference type="ChEBI" id="CHEBI:456216"/>
        <dbReference type="EC" id="2.7.11.1"/>
    </reaction>
</comment>
<dbReference type="EC" id="2.7.11.1" evidence="10"/>
<dbReference type="STRING" id="51028.A0A158Q9R9"/>
<dbReference type="InterPro" id="IPR050517">
    <property type="entry name" value="DDR_Repair_Kinase"/>
</dbReference>
<dbReference type="InterPro" id="IPR024585">
    <property type="entry name" value="mTOR_dom"/>
</dbReference>
<dbReference type="EMBL" id="UXUI01007416">
    <property type="protein sequence ID" value="VDD87473.1"/>
    <property type="molecule type" value="Genomic_DNA"/>
</dbReference>
<dbReference type="Pfam" id="PF02259">
    <property type="entry name" value="FAT"/>
    <property type="match status" value="1"/>
</dbReference>
<dbReference type="PANTHER" id="PTHR11139">
    <property type="entry name" value="ATAXIA TELANGIECTASIA MUTATED ATM -RELATED"/>
    <property type="match status" value="1"/>
</dbReference>
<protein>
    <recommendedName>
        <fullName evidence="10">Serine/threonine-protein kinase TOR</fullName>
        <ecNumber evidence="10">2.7.11.1</ecNumber>
    </recommendedName>
</protein>
<keyword evidence="5 10" id="KW-0547">Nucleotide-binding</keyword>
<dbReference type="GO" id="GO:0038202">
    <property type="term" value="P:TORC1 signaling"/>
    <property type="evidence" value="ECO:0007669"/>
    <property type="project" value="TreeGrafter"/>
</dbReference>
<dbReference type="InterPro" id="IPR003152">
    <property type="entry name" value="FATC_dom"/>
</dbReference>
<evidence type="ECO:0000256" key="6">
    <source>
        <dbReference type="ARBA" id="ARBA00022777"/>
    </source>
</evidence>
<evidence type="ECO:0000313" key="15">
    <source>
        <dbReference type="Proteomes" id="UP000274131"/>
    </source>
</evidence>
<dbReference type="InterPro" id="IPR018936">
    <property type="entry name" value="PI3/4_kinase_CS"/>
</dbReference>
<evidence type="ECO:0000256" key="5">
    <source>
        <dbReference type="ARBA" id="ARBA00022741"/>
    </source>
</evidence>
<dbReference type="PROSITE" id="PS51189">
    <property type="entry name" value="FAT"/>
    <property type="match status" value="1"/>
</dbReference>